<proteinExistence type="inferred from homology"/>
<reference evidence="6 7" key="1">
    <citation type="journal article" date="2019" name="Genome Biol. Evol.">
        <title>Nanopore Sequencing Significantly Improves Genome Assembly of the Protozoan Parasite Trypanosoma cruzi.</title>
        <authorList>
            <person name="Diaz-Viraque F."/>
            <person name="Pita S."/>
            <person name="Greif G."/>
            <person name="de Souza R.C.M."/>
            <person name="Iraola G."/>
            <person name="Robello C."/>
        </authorList>
    </citation>
    <scope>NUCLEOTIDE SEQUENCE [LARGE SCALE GENOMIC DNA]</scope>
    <source>
        <strain evidence="6 7">Berenice</strain>
    </source>
</reference>
<evidence type="ECO:0000313" key="7">
    <source>
        <dbReference type="Proteomes" id="UP000583944"/>
    </source>
</evidence>
<dbReference type="Pfam" id="PF00282">
    <property type="entry name" value="Pyridoxal_deC"/>
    <property type="match status" value="1"/>
</dbReference>
<sequence>MWGSRPRYCRNVKALLDRSARFLSSLLHGVSNASFSLRLNAPSLWGKSECTPEEWQRCLGELLCRGAAANCLLDTKSHVAEVHASLVAAFLPKPHWNNSITHSMDIISLSSLEKEVSDTVAALLHLPARFLWVRRAEAVMKKAESHRTHSSTKLHSASPAALISAVERPVPYVGAGDAGGGGLLHSTSLESLIVLLTTARAQAHARYLSAHFSSPEEEARLSQRLVLYCSDQCQPMLKKAARCIGIRQIRVLKTVYSPHVHNYPMQPDTLKASLAEDVANGLYPLLVCGVFGAHTTGAVDPLEDLAEI</sequence>
<dbReference type="GO" id="GO:0005737">
    <property type="term" value="C:cytoplasm"/>
    <property type="evidence" value="ECO:0007669"/>
    <property type="project" value="TreeGrafter"/>
</dbReference>
<organism evidence="6 7">
    <name type="scientific">Trypanosoma cruzi</name>
    <dbReference type="NCBI Taxonomy" id="5693"/>
    <lineage>
        <taxon>Eukaryota</taxon>
        <taxon>Discoba</taxon>
        <taxon>Euglenozoa</taxon>
        <taxon>Kinetoplastea</taxon>
        <taxon>Metakinetoplastina</taxon>
        <taxon>Trypanosomatida</taxon>
        <taxon>Trypanosomatidae</taxon>
        <taxon>Trypanosoma</taxon>
        <taxon>Schizotrypanum</taxon>
    </lineage>
</organism>
<feature type="non-terminal residue" evidence="6">
    <location>
        <position position="308"/>
    </location>
</feature>
<dbReference type="EMBL" id="JABDHM010000018">
    <property type="protein sequence ID" value="KAF5223662.1"/>
    <property type="molecule type" value="Genomic_DNA"/>
</dbReference>
<dbReference type="InterPro" id="IPR015421">
    <property type="entry name" value="PyrdxlP-dep_Trfase_major"/>
</dbReference>
<dbReference type="GO" id="GO:0019752">
    <property type="term" value="P:carboxylic acid metabolic process"/>
    <property type="evidence" value="ECO:0007669"/>
    <property type="project" value="InterPro"/>
</dbReference>
<dbReference type="PANTHER" id="PTHR11999">
    <property type="entry name" value="GROUP II PYRIDOXAL-5-PHOSPHATE DECARBOXYLASE"/>
    <property type="match status" value="1"/>
</dbReference>
<dbReference type="GO" id="GO:0016831">
    <property type="term" value="F:carboxy-lyase activity"/>
    <property type="evidence" value="ECO:0007669"/>
    <property type="project" value="UniProtKB-KW"/>
</dbReference>
<evidence type="ECO:0000256" key="5">
    <source>
        <dbReference type="RuleBase" id="RU000382"/>
    </source>
</evidence>
<keyword evidence="4 5" id="KW-0456">Lyase</keyword>
<dbReference type="VEuPathDB" id="TriTrypDB:BCY84_10542"/>
<keyword evidence="2" id="KW-0210">Decarboxylase</keyword>
<dbReference type="InterPro" id="IPR015424">
    <property type="entry name" value="PyrdxlP-dep_Trfase"/>
</dbReference>
<accession>A0A7J6YAR1</accession>
<dbReference type="InterPro" id="IPR002129">
    <property type="entry name" value="PyrdxlP-dep_de-COase"/>
</dbReference>
<dbReference type="Proteomes" id="UP000583944">
    <property type="component" value="Unassembled WGS sequence"/>
</dbReference>
<dbReference type="GO" id="GO:0030170">
    <property type="term" value="F:pyridoxal phosphate binding"/>
    <property type="evidence" value="ECO:0007669"/>
    <property type="project" value="InterPro"/>
</dbReference>
<comment type="similarity">
    <text evidence="5">Belongs to the group II decarboxylase family.</text>
</comment>
<evidence type="ECO:0000256" key="4">
    <source>
        <dbReference type="ARBA" id="ARBA00023239"/>
    </source>
</evidence>
<dbReference type="VEuPathDB" id="TriTrypDB:ECC02_003396"/>
<evidence type="ECO:0000313" key="6">
    <source>
        <dbReference type="EMBL" id="KAF5223662.1"/>
    </source>
</evidence>
<dbReference type="PANTHER" id="PTHR11999:SF70">
    <property type="entry name" value="MIP05841P"/>
    <property type="match status" value="1"/>
</dbReference>
<comment type="caution">
    <text evidence="6">The sequence shown here is derived from an EMBL/GenBank/DDBJ whole genome shotgun (WGS) entry which is preliminary data.</text>
</comment>
<gene>
    <name evidence="6" type="ORF">ECC02_003396</name>
</gene>
<evidence type="ECO:0000256" key="2">
    <source>
        <dbReference type="ARBA" id="ARBA00022793"/>
    </source>
</evidence>
<dbReference type="InterPro" id="IPR010977">
    <property type="entry name" value="Aromatic_deC"/>
</dbReference>
<comment type="cofactor">
    <cofactor evidence="1 5">
        <name>pyridoxal 5'-phosphate</name>
        <dbReference type="ChEBI" id="CHEBI:597326"/>
    </cofactor>
</comment>
<dbReference type="SUPFAM" id="SSF53383">
    <property type="entry name" value="PLP-dependent transferases"/>
    <property type="match status" value="1"/>
</dbReference>
<keyword evidence="3 5" id="KW-0663">Pyridoxal phosphate</keyword>
<dbReference type="AlphaFoldDB" id="A0A7J6YAR1"/>
<dbReference type="Gene3D" id="3.40.640.10">
    <property type="entry name" value="Type I PLP-dependent aspartate aminotransferase-like (Major domain)"/>
    <property type="match status" value="1"/>
</dbReference>
<name>A0A7J6YAR1_TRYCR</name>
<evidence type="ECO:0000256" key="1">
    <source>
        <dbReference type="ARBA" id="ARBA00001933"/>
    </source>
</evidence>
<evidence type="ECO:0000256" key="3">
    <source>
        <dbReference type="ARBA" id="ARBA00022898"/>
    </source>
</evidence>
<protein>
    <submittedName>
        <fullName evidence="6">Uncharacterized protein</fullName>
    </submittedName>
</protein>